<dbReference type="SUPFAM" id="SSF48403">
    <property type="entry name" value="Ankyrin repeat"/>
    <property type="match status" value="1"/>
</dbReference>
<dbReference type="InterPro" id="IPR036770">
    <property type="entry name" value="Ankyrin_rpt-contain_sf"/>
</dbReference>
<comment type="caution">
    <text evidence="4">The sequence shown here is derived from an EMBL/GenBank/DDBJ whole genome shotgun (WGS) entry which is preliminary data.</text>
</comment>
<keyword evidence="5" id="KW-1185">Reference proteome</keyword>
<evidence type="ECO:0000313" key="5">
    <source>
        <dbReference type="Proteomes" id="UP000294555"/>
    </source>
</evidence>
<keyword evidence="1" id="KW-0677">Repeat</keyword>
<evidence type="ECO:0000256" key="3">
    <source>
        <dbReference type="PROSITE-ProRule" id="PRU00023"/>
    </source>
</evidence>
<protein>
    <submittedName>
        <fullName evidence="4">Ankyrin repeat protein</fullName>
    </submittedName>
</protein>
<dbReference type="RefSeq" id="WP_132921727.1">
    <property type="nucleotide sequence ID" value="NZ_SJOI01000001.1"/>
</dbReference>
<dbReference type="SMART" id="SM00248">
    <property type="entry name" value="ANK"/>
    <property type="match status" value="7"/>
</dbReference>
<evidence type="ECO:0000313" key="4">
    <source>
        <dbReference type="EMBL" id="TCL02801.1"/>
    </source>
</evidence>
<reference evidence="4 5" key="1">
    <citation type="submission" date="2019-02" db="EMBL/GenBank/DDBJ databases">
        <title>Investigation of anaerobic lignin degradation for improved lignocellulosic biofuels.</title>
        <authorList>
            <person name="Deangelis K."/>
        </authorList>
    </citation>
    <scope>NUCLEOTIDE SEQUENCE [LARGE SCALE GENOMIC DNA]</scope>
    <source>
        <strain evidence="4 5">159R</strain>
    </source>
</reference>
<evidence type="ECO:0000256" key="1">
    <source>
        <dbReference type="ARBA" id="ARBA00022737"/>
    </source>
</evidence>
<dbReference type="InterPro" id="IPR002110">
    <property type="entry name" value="Ankyrin_rpt"/>
</dbReference>
<dbReference type="Proteomes" id="UP000294555">
    <property type="component" value="Unassembled WGS sequence"/>
</dbReference>
<feature type="repeat" description="ANK" evidence="3">
    <location>
        <begin position="651"/>
        <end position="674"/>
    </location>
</feature>
<dbReference type="Pfam" id="PF12796">
    <property type="entry name" value="Ank_2"/>
    <property type="match status" value="2"/>
</dbReference>
<sequence length="712" mass="81574">MPIENNINGNITVPFNLQQTPASSLTRTSFSHADSPDAQMYHILQRNDNISEDNPDKPYQFYLSQIEILLHEISRQGNAAGNVDKIINQFIEELSCTDCIPEPLKLNLYHDSWRYLHSIMLLVAKKNTPEIQDDLRRMYIYIEKGLGIALNIIPAFFEKINSIVTNEIYEKIWIIKKQLIEKKVFEYAIKMHGLSRNDEYINAYKYQLRDTPWGIDYVIGDKTIDFEKIAETDDTLCDLMQNLTRDISLGKIISSLGNEVYNGVLTILKKRHCKAKEKVLSSEKTSNINNYLRKNYPFLCFTDCVKFDKGINEFVLEYPEMIYSAIATALAKHDISQRYFQIQLAMETIKIRIRYIEGFYWIENKSNCIQFPLTLNILKREKISGVLDEDLLKFSIINSDINQITNNLNVEWLDNPENVFYEIEHPAIFIAATHFFTENRLPINNTYKNGTTLLMAAIIFRNRVLIDYILTRSDLDINVKDNSGLTALALAVKLDSREILLDLLSYKKIDVNPQDNKGKTPLMMAIQTGIFAISNKLLKHGDININIQDCKGNTALIYAIFSGKKIIIRQLIDDKRTDINIINNDGHSALFLSLTKDFSITKKIINHKSININGDNPRTTPLIKAVTENRLNIVKLLLPFPNLDINRCNTAGSTALHIAVAMGSEDIVEALLENRHINMDIKDGDNLTPLELAIKHGNENIKKNIAYYKTNP</sequence>
<dbReference type="PANTHER" id="PTHR24198:SF165">
    <property type="entry name" value="ANKYRIN REPEAT-CONTAINING PROTEIN-RELATED"/>
    <property type="match status" value="1"/>
</dbReference>
<dbReference type="Gene3D" id="1.25.40.20">
    <property type="entry name" value="Ankyrin repeat-containing domain"/>
    <property type="match status" value="2"/>
</dbReference>
<gene>
    <name evidence="4" type="ORF">EZJ58_0835</name>
</gene>
<organism evidence="4 5">
    <name type="scientific">Sodalis ligni</name>
    <dbReference type="NCBI Taxonomy" id="2697027"/>
    <lineage>
        <taxon>Bacteria</taxon>
        <taxon>Pseudomonadati</taxon>
        <taxon>Pseudomonadota</taxon>
        <taxon>Gammaproteobacteria</taxon>
        <taxon>Enterobacterales</taxon>
        <taxon>Bruguierivoracaceae</taxon>
        <taxon>Sodalis</taxon>
    </lineage>
</organism>
<keyword evidence="2 3" id="KW-0040">ANK repeat</keyword>
<dbReference type="EMBL" id="SJOI01000001">
    <property type="protein sequence ID" value="TCL02801.1"/>
    <property type="molecule type" value="Genomic_DNA"/>
</dbReference>
<accession>A0A4R1NB24</accession>
<evidence type="ECO:0000256" key="2">
    <source>
        <dbReference type="ARBA" id="ARBA00023043"/>
    </source>
</evidence>
<dbReference type="PROSITE" id="PS50297">
    <property type="entry name" value="ANK_REP_REGION"/>
    <property type="match status" value="1"/>
</dbReference>
<dbReference type="PROSITE" id="PS50088">
    <property type="entry name" value="ANK_REPEAT"/>
    <property type="match status" value="1"/>
</dbReference>
<name>A0A4R1NB24_9GAMM</name>
<dbReference type="AlphaFoldDB" id="A0A4R1NB24"/>
<proteinExistence type="predicted"/>
<dbReference type="PANTHER" id="PTHR24198">
    <property type="entry name" value="ANKYRIN REPEAT AND PROTEIN KINASE DOMAIN-CONTAINING PROTEIN"/>
    <property type="match status" value="1"/>
</dbReference>
<dbReference type="OrthoDB" id="9812708at2"/>